<organism evidence="11 12">
    <name type="scientific">Stephania japonica</name>
    <dbReference type="NCBI Taxonomy" id="461633"/>
    <lineage>
        <taxon>Eukaryota</taxon>
        <taxon>Viridiplantae</taxon>
        <taxon>Streptophyta</taxon>
        <taxon>Embryophyta</taxon>
        <taxon>Tracheophyta</taxon>
        <taxon>Spermatophyta</taxon>
        <taxon>Magnoliopsida</taxon>
        <taxon>Ranunculales</taxon>
        <taxon>Menispermaceae</taxon>
        <taxon>Menispermoideae</taxon>
        <taxon>Cissampelideae</taxon>
        <taxon>Stephania</taxon>
    </lineage>
</organism>
<evidence type="ECO:0000259" key="10">
    <source>
        <dbReference type="PROSITE" id="PS51745"/>
    </source>
</evidence>
<comment type="subcellular location">
    <subcellularLocation>
        <location evidence="1 8">Nucleus</location>
    </subcellularLocation>
</comment>
<feature type="compositionally biased region" description="Polar residues" evidence="9">
    <location>
        <begin position="1"/>
        <end position="12"/>
    </location>
</feature>
<keyword evidence="5 8" id="KW-0804">Transcription</keyword>
<dbReference type="GO" id="GO:0006355">
    <property type="term" value="P:regulation of DNA-templated transcription"/>
    <property type="evidence" value="ECO:0007669"/>
    <property type="project" value="InterPro"/>
</dbReference>
<keyword evidence="3 8" id="KW-0678">Repressor</keyword>
<proteinExistence type="inferred from homology"/>
<evidence type="ECO:0000256" key="7">
    <source>
        <dbReference type="ARBA" id="ARBA00023294"/>
    </source>
</evidence>
<name>A0AAP0F3Y1_9MAGN</name>
<keyword evidence="7 8" id="KW-0927">Auxin signaling pathway</keyword>
<sequence>MPDLQTPHQTIPNHALSASPLTDHPPILPVIAPTMSPTHIYKSKYQSHPHQLINPNQFFTTYTTQVLVIMGSHEGLGLEITELRLGLLPSNNNGDKKRVYSATVSDENSSNADHVEVNQSKTQVVGWPPVCSYRRKNTAKKAESSTNFGKIYVKVSMDGAPFLRKIDLNTQKGYPDLVSTFGKLFGCYGNISGGVLRDSDNLEYIPIYEDKDGDWMLVGDVPWEMFIESCKRLRIMKRIEGKGFDLEPRNFKGNLQGLVARADL</sequence>
<dbReference type="PANTHER" id="PTHR31734">
    <property type="entry name" value="AUXIN-RESPONSIVE PROTEIN IAA17"/>
    <property type="match status" value="1"/>
</dbReference>
<dbReference type="SUPFAM" id="SSF54277">
    <property type="entry name" value="CAD &amp; PB1 domains"/>
    <property type="match status" value="1"/>
</dbReference>
<evidence type="ECO:0000256" key="4">
    <source>
        <dbReference type="ARBA" id="ARBA00023015"/>
    </source>
</evidence>
<feature type="domain" description="PB1" evidence="10">
    <location>
        <begin position="150"/>
        <end position="238"/>
    </location>
</feature>
<dbReference type="PROSITE" id="PS51745">
    <property type="entry name" value="PB1"/>
    <property type="match status" value="1"/>
</dbReference>
<dbReference type="GO" id="GO:0009734">
    <property type="term" value="P:auxin-activated signaling pathway"/>
    <property type="evidence" value="ECO:0007669"/>
    <property type="project" value="UniProtKB-UniRule"/>
</dbReference>
<protein>
    <recommendedName>
        <fullName evidence="8">Auxin-responsive protein</fullName>
    </recommendedName>
</protein>
<dbReference type="AlphaFoldDB" id="A0AAP0F3Y1"/>
<dbReference type="Pfam" id="PF02309">
    <property type="entry name" value="AUX_IAA"/>
    <property type="match status" value="1"/>
</dbReference>
<comment type="caution">
    <text evidence="11">The sequence shown here is derived from an EMBL/GenBank/DDBJ whole genome shotgun (WGS) entry which is preliminary data.</text>
</comment>
<reference evidence="11 12" key="1">
    <citation type="submission" date="2024-01" db="EMBL/GenBank/DDBJ databases">
        <title>Genome assemblies of Stephania.</title>
        <authorList>
            <person name="Yang L."/>
        </authorList>
    </citation>
    <scope>NUCLEOTIDE SEQUENCE [LARGE SCALE GENOMIC DNA]</scope>
    <source>
        <strain evidence="11">QJT</strain>
        <tissue evidence="11">Leaf</tissue>
    </source>
</reference>
<accession>A0AAP0F3Y1</accession>
<dbReference type="EMBL" id="JBBNAE010000008">
    <property type="protein sequence ID" value="KAK9102123.1"/>
    <property type="molecule type" value="Genomic_DNA"/>
</dbReference>
<feature type="region of interest" description="Disordered" evidence="9">
    <location>
        <begin position="1"/>
        <end position="23"/>
    </location>
</feature>
<evidence type="ECO:0000313" key="12">
    <source>
        <dbReference type="Proteomes" id="UP001417504"/>
    </source>
</evidence>
<dbReference type="Proteomes" id="UP001417504">
    <property type="component" value="Unassembled WGS sequence"/>
</dbReference>
<comment type="subunit">
    <text evidence="8">Homodimers and heterodimers.</text>
</comment>
<evidence type="ECO:0000256" key="9">
    <source>
        <dbReference type="SAM" id="MobiDB-lite"/>
    </source>
</evidence>
<dbReference type="PANTHER" id="PTHR31734:SF87">
    <property type="entry name" value="AUXIN-RESPONSIVE PROTEIN IAA5"/>
    <property type="match status" value="1"/>
</dbReference>
<evidence type="ECO:0000256" key="2">
    <source>
        <dbReference type="ARBA" id="ARBA00006728"/>
    </source>
</evidence>
<evidence type="ECO:0000256" key="3">
    <source>
        <dbReference type="ARBA" id="ARBA00022491"/>
    </source>
</evidence>
<evidence type="ECO:0000256" key="8">
    <source>
        <dbReference type="RuleBase" id="RU004549"/>
    </source>
</evidence>
<keyword evidence="6 8" id="KW-0539">Nucleus</keyword>
<keyword evidence="4 8" id="KW-0805">Transcription regulation</keyword>
<evidence type="ECO:0000256" key="5">
    <source>
        <dbReference type="ARBA" id="ARBA00023163"/>
    </source>
</evidence>
<dbReference type="GO" id="GO:0005634">
    <property type="term" value="C:nucleus"/>
    <property type="evidence" value="ECO:0007669"/>
    <property type="project" value="UniProtKB-SubCell"/>
</dbReference>
<dbReference type="InterPro" id="IPR003311">
    <property type="entry name" value="AUX_IAA"/>
</dbReference>
<evidence type="ECO:0000256" key="1">
    <source>
        <dbReference type="ARBA" id="ARBA00004123"/>
    </source>
</evidence>
<dbReference type="InterPro" id="IPR053793">
    <property type="entry name" value="PB1-like"/>
</dbReference>
<comment type="similarity">
    <text evidence="2 8">Belongs to the Aux/IAA family.</text>
</comment>
<dbReference type="Gene3D" id="3.10.20.90">
    <property type="entry name" value="Phosphatidylinositol 3-kinase Catalytic Subunit, Chain A, domain 1"/>
    <property type="match status" value="1"/>
</dbReference>
<gene>
    <name evidence="11" type="ORF">Sjap_019377</name>
</gene>
<dbReference type="InterPro" id="IPR033389">
    <property type="entry name" value="AUX/IAA_dom"/>
</dbReference>
<comment type="function">
    <text evidence="8">Aux/IAA proteins are short-lived transcriptional factors that function as repressors of early auxin response genes at low auxin concentrations.</text>
</comment>
<evidence type="ECO:0000313" key="11">
    <source>
        <dbReference type="EMBL" id="KAK9102123.1"/>
    </source>
</evidence>
<keyword evidence="12" id="KW-1185">Reference proteome</keyword>
<evidence type="ECO:0000256" key="6">
    <source>
        <dbReference type="ARBA" id="ARBA00023242"/>
    </source>
</evidence>